<dbReference type="InterPro" id="IPR051533">
    <property type="entry name" value="WaaL-like"/>
</dbReference>
<geneLocation type="plasmid" evidence="7 8">
    <name>unnamed2</name>
</geneLocation>
<accession>A0A2L1UYY3</accession>
<keyword evidence="3 5" id="KW-1133">Transmembrane helix</keyword>
<evidence type="ECO:0000256" key="3">
    <source>
        <dbReference type="ARBA" id="ARBA00022989"/>
    </source>
</evidence>
<feature type="transmembrane region" description="Helical" evidence="5">
    <location>
        <begin position="194"/>
        <end position="210"/>
    </location>
</feature>
<dbReference type="EMBL" id="CP019064">
    <property type="protein sequence ID" value="AVF38140.1"/>
    <property type="molecule type" value="Genomic_DNA"/>
</dbReference>
<evidence type="ECO:0000313" key="7">
    <source>
        <dbReference type="EMBL" id="AVF38140.1"/>
    </source>
</evidence>
<organism evidence="7 8">
    <name type="scientific">Rahnella sikkimica</name>
    <dbReference type="NCBI Taxonomy" id="1805933"/>
    <lineage>
        <taxon>Bacteria</taxon>
        <taxon>Pseudomonadati</taxon>
        <taxon>Pseudomonadota</taxon>
        <taxon>Gammaproteobacteria</taxon>
        <taxon>Enterobacterales</taxon>
        <taxon>Yersiniaceae</taxon>
        <taxon>Rahnella</taxon>
    </lineage>
</organism>
<comment type="subcellular location">
    <subcellularLocation>
        <location evidence="1">Membrane</location>
        <topology evidence="1">Multi-pass membrane protein</topology>
    </subcellularLocation>
</comment>
<gene>
    <name evidence="7" type="ORF">BV494_25005</name>
</gene>
<dbReference type="GO" id="GO:0016020">
    <property type="term" value="C:membrane"/>
    <property type="evidence" value="ECO:0007669"/>
    <property type="project" value="UniProtKB-SubCell"/>
</dbReference>
<feature type="transmembrane region" description="Helical" evidence="5">
    <location>
        <begin position="12"/>
        <end position="33"/>
    </location>
</feature>
<keyword evidence="4 5" id="KW-0472">Membrane</keyword>
<evidence type="ECO:0000313" key="8">
    <source>
        <dbReference type="Proteomes" id="UP000239197"/>
    </source>
</evidence>
<feature type="transmembrane region" description="Helical" evidence="5">
    <location>
        <begin position="128"/>
        <end position="148"/>
    </location>
</feature>
<keyword evidence="8" id="KW-1185">Reference proteome</keyword>
<feature type="transmembrane region" description="Helical" evidence="5">
    <location>
        <begin position="340"/>
        <end position="361"/>
    </location>
</feature>
<keyword evidence="7" id="KW-0436">Ligase</keyword>
<name>A0A2L1UYY3_9GAMM</name>
<evidence type="ECO:0000256" key="2">
    <source>
        <dbReference type="ARBA" id="ARBA00022692"/>
    </source>
</evidence>
<keyword evidence="7" id="KW-0614">Plasmid</keyword>
<feature type="transmembrane region" description="Helical" evidence="5">
    <location>
        <begin position="168"/>
        <end position="187"/>
    </location>
</feature>
<dbReference type="OrthoDB" id="6502028at2"/>
<dbReference type="GO" id="GO:0016874">
    <property type="term" value="F:ligase activity"/>
    <property type="evidence" value="ECO:0007669"/>
    <property type="project" value="UniProtKB-KW"/>
</dbReference>
<feature type="domain" description="O-antigen ligase-related" evidence="6">
    <location>
        <begin position="200"/>
        <end position="351"/>
    </location>
</feature>
<dbReference type="Proteomes" id="UP000239197">
    <property type="component" value="Plasmid unnamed2"/>
</dbReference>
<dbReference type="Pfam" id="PF04932">
    <property type="entry name" value="Wzy_C"/>
    <property type="match status" value="1"/>
</dbReference>
<dbReference type="InterPro" id="IPR007016">
    <property type="entry name" value="O-antigen_ligase-rel_domated"/>
</dbReference>
<evidence type="ECO:0000256" key="5">
    <source>
        <dbReference type="SAM" id="Phobius"/>
    </source>
</evidence>
<feature type="transmembrane region" description="Helical" evidence="5">
    <location>
        <begin position="240"/>
        <end position="259"/>
    </location>
</feature>
<feature type="transmembrane region" description="Helical" evidence="5">
    <location>
        <begin position="389"/>
        <end position="407"/>
    </location>
</feature>
<proteinExistence type="predicted"/>
<evidence type="ECO:0000256" key="4">
    <source>
        <dbReference type="ARBA" id="ARBA00023136"/>
    </source>
</evidence>
<keyword evidence="2 5" id="KW-0812">Transmembrane</keyword>
<dbReference type="RefSeq" id="WP_104925464.1">
    <property type="nucleotide sequence ID" value="NZ_CP019064.1"/>
</dbReference>
<evidence type="ECO:0000259" key="6">
    <source>
        <dbReference type="Pfam" id="PF04932"/>
    </source>
</evidence>
<dbReference type="PANTHER" id="PTHR37422:SF13">
    <property type="entry name" value="LIPOPOLYSACCHARIDE BIOSYNTHESIS PROTEIN PA4999-RELATED"/>
    <property type="match status" value="1"/>
</dbReference>
<dbReference type="AlphaFoldDB" id="A0A2L1UYY3"/>
<feature type="transmembrane region" description="Helical" evidence="5">
    <location>
        <begin position="66"/>
        <end position="84"/>
    </location>
</feature>
<evidence type="ECO:0000256" key="1">
    <source>
        <dbReference type="ARBA" id="ARBA00004141"/>
    </source>
</evidence>
<protein>
    <submittedName>
        <fullName evidence="7">Ligase</fullName>
    </submittedName>
</protein>
<sequence>MMLLKKGPVITYRLAYQAIFIVICTALSTSLFVDAYPRKLLYLSGYVSLLFMAIKIKQKDFVFDRVALAVAAALMLIGSIRFMWGEMYSQTQFSDITSNYRTGGKLFIISGLMAYFFIAWRHNIARRAVLSGFAILLAGLIATTGFAVHEHLQTGLRIQLLTDSAGTVSYLITALALCTLFTGYRAVEHVGGRTCIFCITFLLNTLLLILTESRAGVLTLPILYLGFFCLTHARLIRFALIPLVVLMAAGFTMLPQSVWQRLDSIRTEIGSYNTNNDTSIGARFSIWKGGYASISWTLMGQSPDERTSKARQFIVDHERKNPEAYKNVQYHLHDDILETLSLQGIAGGVSILVFYLVLLIVPLTRRPSAIAILPASFVIFGLTDTVLIQSLSVTTLCLSVFVSYALLQSSEGRDFIQR</sequence>
<dbReference type="PANTHER" id="PTHR37422">
    <property type="entry name" value="TEICHURONIC ACID BIOSYNTHESIS PROTEIN TUAE"/>
    <property type="match status" value="1"/>
</dbReference>
<feature type="transmembrane region" description="Helical" evidence="5">
    <location>
        <begin position="104"/>
        <end position="121"/>
    </location>
</feature>
<reference evidence="8" key="1">
    <citation type="submission" date="2017-01" db="EMBL/GenBank/DDBJ databases">
        <title>Genome sequence of Rouxiella sp. ERMR1:05.</title>
        <authorList>
            <person name="Kumar R."/>
            <person name="Singh D."/>
            <person name="Kumar S."/>
        </authorList>
    </citation>
    <scope>NUCLEOTIDE SEQUENCE [LARGE SCALE GENOMIC DNA]</scope>
    <source>
        <strain evidence="8">ERMR1:05</strain>
        <plasmid evidence="8">unnamed2</plasmid>
    </source>
</reference>
<dbReference type="KEGG" id="rox:BV494_25005"/>